<dbReference type="RefSeq" id="WP_094368614.1">
    <property type="nucleotide sequence ID" value="NZ_NOJY02000008.1"/>
</dbReference>
<organism evidence="2 3">
    <name type="scientific">Romboutsia weinsteinii</name>
    <dbReference type="NCBI Taxonomy" id="2020949"/>
    <lineage>
        <taxon>Bacteria</taxon>
        <taxon>Bacillati</taxon>
        <taxon>Bacillota</taxon>
        <taxon>Clostridia</taxon>
        <taxon>Peptostreptococcales</taxon>
        <taxon>Peptostreptococcaceae</taxon>
        <taxon>Romboutsia</taxon>
    </lineage>
</organism>
<proteinExistence type="predicted"/>
<feature type="domain" description="D-Lysine 5,6-aminomutase alpha subunit" evidence="1">
    <location>
        <begin position="3"/>
        <end position="117"/>
    </location>
</feature>
<evidence type="ECO:0000313" key="2">
    <source>
        <dbReference type="EMBL" id="RDY28222.1"/>
    </source>
</evidence>
<dbReference type="Gene3D" id="1.10.8.1000">
    <property type="entry name" value="Ornithine 4,5 aminomutase S component, alpha subunit-like"/>
    <property type="match status" value="1"/>
</dbReference>
<reference evidence="2 3" key="1">
    <citation type="journal article" date="2017" name="Genome Announc.">
        <title>Draft Genome Sequence of Romboutsia weinsteinii sp. nov. Strain CCRI-19649(T) Isolated from Surface Water.</title>
        <authorList>
            <person name="Maheux A.F."/>
            <person name="Boudreau D.K."/>
            <person name="Berube E."/>
            <person name="Boissinot M."/>
            <person name="Cantin P."/>
            <person name="Raymond F."/>
            <person name="Corbeil J."/>
            <person name="Omar R.F."/>
            <person name="Bergeron M.G."/>
        </authorList>
    </citation>
    <scope>NUCLEOTIDE SEQUENCE [LARGE SCALE GENOMIC DNA]</scope>
    <source>
        <strain evidence="2 3">CCRI-19649</strain>
    </source>
</reference>
<accession>A0A371J630</accession>
<name>A0A371J630_9FIRM</name>
<keyword evidence="3" id="KW-1185">Reference proteome</keyword>
<dbReference type="AlphaFoldDB" id="A0A371J630"/>
<dbReference type="InterPro" id="IPR016176">
    <property type="entry name" value="Cbl-dep_enz_cat"/>
</dbReference>
<sequence length="124" mass="14209">MEKRIDDFEVRRAHLKDLSDEELYNRFWELAHNIVQPMIELGKKNTSPSIERSVLLRMGFSSLEAKPIVEGVIDRGLMGKGCGNVVYKLAKTKNISIRDAGLMLVNNEGWDDVVELFRREDVTC</sequence>
<dbReference type="Pfam" id="PF16552">
    <property type="entry name" value="OAM_alpha"/>
    <property type="match status" value="1"/>
</dbReference>
<gene>
    <name evidence="2" type="ORF">CHL78_006445</name>
</gene>
<dbReference type="GO" id="GO:0031419">
    <property type="term" value="F:cobalamin binding"/>
    <property type="evidence" value="ECO:0007669"/>
    <property type="project" value="InterPro"/>
</dbReference>
<evidence type="ECO:0000259" key="1">
    <source>
        <dbReference type="Pfam" id="PF16552"/>
    </source>
</evidence>
<dbReference type="OrthoDB" id="5147116at2"/>
<protein>
    <submittedName>
        <fullName evidence="2">Ornithine aminomutase</fullName>
    </submittedName>
</protein>
<dbReference type="SUPFAM" id="SSF51703">
    <property type="entry name" value="Cobalamin (vitamin B12)-dependent enzymes"/>
    <property type="match status" value="1"/>
</dbReference>
<dbReference type="EMBL" id="NOJY02000008">
    <property type="protein sequence ID" value="RDY28222.1"/>
    <property type="molecule type" value="Genomic_DNA"/>
</dbReference>
<dbReference type="Gene3D" id="6.10.250.2220">
    <property type="match status" value="1"/>
</dbReference>
<evidence type="ECO:0000313" key="3">
    <source>
        <dbReference type="Proteomes" id="UP000215694"/>
    </source>
</evidence>
<comment type="caution">
    <text evidence="2">The sequence shown here is derived from an EMBL/GenBank/DDBJ whole genome shotgun (WGS) entry which is preliminary data.</text>
</comment>
<dbReference type="GO" id="GO:0003824">
    <property type="term" value="F:catalytic activity"/>
    <property type="evidence" value="ECO:0007669"/>
    <property type="project" value="InterPro"/>
</dbReference>
<dbReference type="Proteomes" id="UP000215694">
    <property type="component" value="Unassembled WGS sequence"/>
</dbReference>
<dbReference type="InterPro" id="IPR015130">
    <property type="entry name" value="Lys-AminoMut_A"/>
</dbReference>